<dbReference type="EMBL" id="MF417874">
    <property type="protein sequence ID" value="ASN68256.1"/>
    <property type="molecule type" value="Genomic_DNA"/>
</dbReference>
<feature type="compositionally biased region" description="Low complexity" evidence="2">
    <location>
        <begin position="176"/>
        <end position="188"/>
    </location>
</feature>
<dbReference type="GO" id="GO:0003677">
    <property type="term" value="F:DNA binding"/>
    <property type="evidence" value="ECO:0007669"/>
    <property type="project" value="UniProtKB-KW"/>
</dbReference>
<feature type="compositionally biased region" description="Polar residues" evidence="2">
    <location>
        <begin position="189"/>
        <end position="198"/>
    </location>
</feature>
<feature type="region of interest" description="Disordered" evidence="2">
    <location>
        <begin position="171"/>
        <end position="198"/>
    </location>
</feature>
<accession>A0A2H4J705</accession>
<dbReference type="SUPFAM" id="SSF47413">
    <property type="entry name" value="lambda repressor-like DNA-binding domains"/>
    <property type="match status" value="1"/>
</dbReference>
<sequence length="198" mass="22103">MNNLRYLRKQKKLTIVEVAEKIGVSKLTVLRWEHGTNQISIGKAKQLAEYFGVSVGYLLGLDTLAKDGIAELIDKVNDWAISHGLDKGNPKVEWMKVAEEVGEIRDVFLKPHDFADPEWSLKDAIGDSIVTLIVLCLQLGYDVEECLTIAYNDIKDRKGVMIDDNFVKTKTRQPASNSNDSTTSITSNQRDYSVASGQ</sequence>
<dbReference type="PANTHER" id="PTHR46558:SF13">
    <property type="entry name" value="HTH-TYPE TRANSCRIPTIONAL REGULATOR IMMR"/>
    <property type="match status" value="1"/>
</dbReference>
<proteinExistence type="predicted"/>
<dbReference type="InterPro" id="IPR001387">
    <property type="entry name" value="Cro/C1-type_HTH"/>
</dbReference>
<evidence type="ECO:0000256" key="1">
    <source>
        <dbReference type="ARBA" id="ARBA00023125"/>
    </source>
</evidence>
<protein>
    <recommendedName>
        <fullName evidence="3">HTH cro/C1-type domain-containing protein</fullName>
    </recommendedName>
</protein>
<organism evidence="4">
    <name type="scientific">uncultured Caudovirales phage</name>
    <dbReference type="NCBI Taxonomy" id="2100421"/>
    <lineage>
        <taxon>Viruses</taxon>
        <taxon>Duplodnaviria</taxon>
        <taxon>Heunggongvirae</taxon>
        <taxon>Uroviricota</taxon>
        <taxon>Caudoviricetes</taxon>
        <taxon>Peduoviridae</taxon>
        <taxon>Maltschvirus</taxon>
        <taxon>Maltschvirus maltsch</taxon>
    </lineage>
</organism>
<dbReference type="InterPro" id="IPR010982">
    <property type="entry name" value="Lambda_DNA-bd_dom_sf"/>
</dbReference>
<dbReference type="CDD" id="cd11540">
    <property type="entry name" value="NTP-PPase_u3"/>
    <property type="match status" value="1"/>
</dbReference>
<evidence type="ECO:0000259" key="3">
    <source>
        <dbReference type="PROSITE" id="PS50943"/>
    </source>
</evidence>
<dbReference type="Gene3D" id="1.10.260.40">
    <property type="entry name" value="lambda repressor-like DNA-binding domains"/>
    <property type="match status" value="1"/>
</dbReference>
<dbReference type="Gene3D" id="1.10.287.1080">
    <property type="entry name" value="MazG-like"/>
    <property type="match status" value="1"/>
</dbReference>
<reference evidence="4" key="1">
    <citation type="submission" date="2017-06" db="EMBL/GenBank/DDBJ databases">
        <title>Novel phages from South African skin metaviromes.</title>
        <authorList>
            <person name="van Zyl L.J."/>
            <person name="Abrahams Y."/>
            <person name="Stander E.A."/>
            <person name="Kirby B.M."/>
            <person name="Clavaud C."/>
            <person name="Farcet C."/>
            <person name="Breton L."/>
            <person name="Trindade M.I."/>
        </authorList>
    </citation>
    <scope>NUCLEOTIDE SEQUENCE</scope>
</reference>
<keyword evidence="1" id="KW-0238">DNA-binding</keyword>
<dbReference type="CDD" id="cd00093">
    <property type="entry name" value="HTH_XRE"/>
    <property type="match status" value="1"/>
</dbReference>
<evidence type="ECO:0000256" key="2">
    <source>
        <dbReference type="SAM" id="MobiDB-lite"/>
    </source>
</evidence>
<evidence type="ECO:0000313" key="4">
    <source>
        <dbReference type="EMBL" id="ASN68256.1"/>
    </source>
</evidence>
<feature type="domain" description="HTH cro/C1-type" evidence="3">
    <location>
        <begin position="4"/>
        <end position="58"/>
    </location>
</feature>
<dbReference type="PROSITE" id="PS50943">
    <property type="entry name" value="HTH_CROC1"/>
    <property type="match status" value="1"/>
</dbReference>
<name>A0A2H4J705_9CAUD</name>
<dbReference type="SMART" id="SM00530">
    <property type="entry name" value="HTH_XRE"/>
    <property type="match status" value="1"/>
</dbReference>
<dbReference type="SUPFAM" id="SSF101386">
    <property type="entry name" value="all-alpha NTP pyrophosphatases"/>
    <property type="match status" value="1"/>
</dbReference>
<dbReference type="PANTHER" id="PTHR46558">
    <property type="entry name" value="TRACRIPTIONAL REGULATORY PROTEIN-RELATED-RELATED"/>
    <property type="match status" value="1"/>
</dbReference>
<dbReference type="Pfam" id="PF01381">
    <property type="entry name" value="HTH_3"/>
    <property type="match status" value="1"/>
</dbReference>
<gene>
    <name evidence="4" type="ORF">3S14_6</name>
</gene>